<protein>
    <submittedName>
        <fullName evidence="2">Uncharacterized protein</fullName>
    </submittedName>
</protein>
<feature type="region of interest" description="Disordered" evidence="1">
    <location>
        <begin position="20"/>
        <end position="53"/>
    </location>
</feature>
<reference evidence="2 3" key="1">
    <citation type="journal article" date="2021" name="Sci. Rep.">
        <title>The genome of the diatom Chaetoceros tenuissimus carries an ancient integrated fragment of an extant virus.</title>
        <authorList>
            <person name="Hongo Y."/>
            <person name="Kimura K."/>
            <person name="Takaki Y."/>
            <person name="Yoshida Y."/>
            <person name="Baba S."/>
            <person name="Kobayashi G."/>
            <person name="Nagasaki K."/>
            <person name="Hano T."/>
            <person name="Tomaru Y."/>
        </authorList>
    </citation>
    <scope>NUCLEOTIDE SEQUENCE [LARGE SCALE GENOMIC DNA]</scope>
    <source>
        <strain evidence="2 3">NIES-3715</strain>
    </source>
</reference>
<organism evidence="2 3">
    <name type="scientific">Chaetoceros tenuissimus</name>
    <dbReference type="NCBI Taxonomy" id="426638"/>
    <lineage>
        <taxon>Eukaryota</taxon>
        <taxon>Sar</taxon>
        <taxon>Stramenopiles</taxon>
        <taxon>Ochrophyta</taxon>
        <taxon>Bacillariophyta</taxon>
        <taxon>Coscinodiscophyceae</taxon>
        <taxon>Chaetocerotophycidae</taxon>
        <taxon>Chaetocerotales</taxon>
        <taxon>Chaetocerotaceae</taxon>
        <taxon>Chaetoceros</taxon>
    </lineage>
</organism>
<evidence type="ECO:0000256" key="1">
    <source>
        <dbReference type="SAM" id="MobiDB-lite"/>
    </source>
</evidence>
<evidence type="ECO:0000313" key="2">
    <source>
        <dbReference type="EMBL" id="GFH59554.1"/>
    </source>
</evidence>
<accession>A0AAD3HDV3</accession>
<evidence type="ECO:0000313" key="3">
    <source>
        <dbReference type="Proteomes" id="UP001054902"/>
    </source>
</evidence>
<dbReference type="Proteomes" id="UP001054902">
    <property type="component" value="Unassembled WGS sequence"/>
</dbReference>
<comment type="caution">
    <text evidence="2">The sequence shown here is derived from an EMBL/GenBank/DDBJ whole genome shotgun (WGS) entry which is preliminary data.</text>
</comment>
<dbReference type="EMBL" id="BLLK01000069">
    <property type="protein sequence ID" value="GFH59554.1"/>
    <property type="molecule type" value="Genomic_DNA"/>
</dbReference>
<name>A0AAD3HDV3_9STRA</name>
<proteinExistence type="predicted"/>
<sequence>MEVKKLHAELKMKNNTIKQLQSNKSRETNHCKGQGKGQAHQNPKHFPSGGSKGNYNTIDYSQFGGEKATFQNADHWLDFVNGNNPGIKKNIASTNDYSINNKLGSGVPLVKEWDLIRWKIALEKRTRRKSLAMNHLIQLQLPL</sequence>
<dbReference type="AlphaFoldDB" id="A0AAD3HDV3"/>
<gene>
    <name evidence="2" type="ORF">CTEN210_16030</name>
</gene>
<keyword evidence="3" id="KW-1185">Reference proteome</keyword>